<feature type="region of interest" description="Disordered" evidence="2">
    <location>
        <begin position="64"/>
        <end position="168"/>
    </location>
</feature>
<dbReference type="STRING" id="2082308.A0A2K1QL67"/>
<evidence type="ECO:0000256" key="2">
    <source>
        <dbReference type="SAM" id="MobiDB-lite"/>
    </source>
</evidence>
<dbReference type="OrthoDB" id="5367584at2759"/>
<comment type="caution">
    <text evidence="3">The sequence shown here is derived from an EMBL/GenBank/DDBJ whole genome shotgun (WGS) entry which is preliminary data.</text>
</comment>
<feature type="compositionally biased region" description="Low complexity" evidence="2">
    <location>
        <begin position="94"/>
        <end position="108"/>
    </location>
</feature>
<feature type="compositionally biased region" description="Basic and acidic residues" evidence="2">
    <location>
        <begin position="65"/>
        <end position="74"/>
    </location>
</feature>
<keyword evidence="4" id="KW-1185">Reference proteome</keyword>
<accession>A0A2K1QL67</accession>
<protein>
    <submittedName>
        <fullName evidence="3">SRR1-like protein</fullName>
    </submittedName>
</protein>
<gene>
    <name evidence="3" type="ORF">CAC42_8003</name>
</gene>
<organism evidence="3 4">
    <name type="scientific">Sphaceloma murrayae</name>
    <dbReference type="NCBI Taxonomy" id="2082308"/>
    <lineage>
        <taxon>Eukaryota</taxon>
        <taxon>Fungi</taxon>
        <taxon>Dikarya</taxon>
        <taxon>Ascomycota</taxon>
        <taxon>Pezizomycotina</taxon>
        <taxon>Dothideomycetes</taxon>
        <taxon>Dothideomycetidae</taxon>
        <taxon>Myriangiales</taxon>
        <taxon>Elsinoaceae</taxon>
        <taxon>Sphaceloma</taxon>
    </lineage>
</organism>
<dbReference type="InterPro" id="IPR024312">
    <property type="entry name" value="TACC_fungi"/>
</dbReference>
<proteinExistence type="predicted"/>
<feature type="compositionally biased region" description="Low complexity" evidence="2">
    <location>
        <begin position="142"/>
        <end position="153"/>
    </location>
</feature>
<feature type="region of interest" description="Disordered" evidence="2">
    <location>
        <begin position="319"/>
        <end position="358"/>
    </location>
</feature>
<evidence type="ECO:0000313" key="3">
    <source>
        <dbReference type="EMBL" id="PNS15897.1"/>
    </source>
</evidence>
<dbReference type="Proteomes" id="UP000243797">
    <property type="component" value="Unassembled WGS sequence"/>
</dbReference>
<reference evidence="3 4" key="1">
    <citation type="submission" date="2017-06" db="EMBL/GenBank/DDBJ databases">
        <title>Draft genome sequence of a variant of Elsinoe murrayae.</title>
        <authorList>
            <person name="Cheng Q."/>
        </authorList>
    </citation>
    <scope>NUCLEOTIDE SEQUENCE [LARGE SCALE GENOMIC DNA]</scope>
    <source>
        <strain evidence="3 4">CQ-2017a</strain>
    </source>
</reference>
<dbReference type="EMBL" id="NKHZ01000065">
    <property type="protein sequence ID" value="PNS15897.1"/>
    <property type="molecule type" value="Genomic_DNA"/>
</dbReference>
<feature type="compositionally biased region" description="Acidic residues" evidence="2">
    <location>
        <begin position="1"/>
        <end position="13"/>
    </location>
</feature>
<feature type="coiled-coil region" evidence="1">
    <location>
        <begin position="472"/>
        <end position="543"/>
    </location>
</feature>
<evidence type="ECO:0000313" key="4">
    <source>
        <dbReference type="Proteomes" id="UP000243797"/>
    </source>
</evidence>
<feature type="region of interest" description="Disordered" evidence="2">
    <location>
        <begin position="185"/>
        <end position="227"/>
    </location>
</feature>
<feature type="compositionally biased region" description="Low complexity" evidence="2">
    <location>
        <begin position="203"/>
        <end position="214"/>
    </location>
</feature>
<sequence length="638" mass="69785">MQDDSIIIWDDESPPSSPFISEVGDASRAASKSMIQHVQVSSETKAIFEGAQQTPVASSKVVFQVDKENAHPEDQTPAAPKASPFKTPFENAEPTTSARPTPSSTRGRMLPPSTIKRASSPAASTAKRPSTMHNLADDTPSRPKSSRTTTAASNPISETNADDTIDDTCFSTFSAVPDMTLFSKLRPSPTKPLYQTHMDTLTPSKRGAPSSRSPSPTPRRPRDETTSLLIDFTGSVPVPRNAGLSPSRTESHLMSYINASRSPPKPLQTSKPSILNLLDFELPPPPTPRSAPSFSAREVEALKSGFASQIGSVKARLSGKEAEAESLKKALEDAERRVGEAEEAGRLERIKREEAEREKESWERRGEEVERVLGTVRGEVGRMEGERAELVGRCEEAERRAEAAERRVAEVLGRMGAGDGDVQDEVQRLVQAQLDQRIESVSRELHGVYKRKHEMKVATLKKSYEARGEKRVAELQGRVEELVRLNDELKVVRDEGFSGEVGGATRLELEEKRGEVERLRAMTEEQVARVKGLETEMEGLREDHARVVGELEVERVEKGELVAAVDEMLALQATDSIPQDVVEDFRKSLSRPSGLRAPAPGAYAESRLAKPSGLARAGSGKSKMMSNIERMGGARGIQ</sequence>
<feature type="compositionally biased region" description="Polar residues" evidence="2">
    <location>
        <begin position="121"/>
        <end position="133"/>
    </location>
</feature>
<dbReference type="AlphaFoldDB" id="A0A2K1QL67"/>
<dbReference type="Pfam" id="PF12709">
    <property type="entry name" value="Fungal_TACC"/>
    <property type="match status" value="1"/>
</dbReference>
<dbReference type="InParanoid" id="A0A2K1QL67"/>
<name>A0A2K1QL67_9PEZI</name>
<feature type="region of interest" description="Disordered" evidence="2">
    <location>
        <begin position="1"/>
        <end position="22"/>
    </location>
</feature>
<feature type="region of interest" description="Disordered" evidence="2">
    <location>
        <begin position="589"/>
        <end position="638"/>
    </location>
</feature>
<evidence type="ECO:0000256" key="1">
    <source>
        <dbReference type="SAM" id="Coils"/>
    </source>
</evidence>
<keyword evidence="1" id="KW-0175">Coiled coil</keyword>